<feature type="non-terminal residue" evidence="2">
    <location>
        <position position="379"/>
    </location>
</feature>
<accession>A0ABN9VZT0</accession>
<feature type="compositionally biased region" description="Low complexity" evidence="1">
    <location>
        <begin position="315"/>
        <end position="333"/>
    </location>
</feature>
<protein>
    <recommendedName>
        <fullName evidence="4">Peroxisomal membrane protein PEX16</fullName>
    </recommendedName>
</protein>
<feature type="region of interest" description="Disordered" evidence="1">
    <location>
        <begin position="68"/>
        <end position="102"/>
    </location>
</feature>
<feature type="compositionally biased region" description="Low complexity" evidence="1">
    <location>
        <begin position="84"/>
        <end position="94"/>
    </location>
</feature>
<dbReference type="Proteomes" id="UP001189429">
    <property type="component" value="Unassembled WGS sequence"/>
</dbReference>
<proteinExistence type="predicted"/>
<evidence type="ECO:0008006" key="4">
    <source>
        <dbReference type="Google" id="ProtNLM"/>
    </source>
</evidence>
<dbReference type="EMBL" id="CAUYUJ010017878">
    <property type="protein sequence ID" value="CAK0878745.1"/>
    <property type="molecule type" value="Genomic_DNA"/>
</dbReference>
<feature type="region of interest" description="Disordered" evidence="1">
    <location>
        <begin position="303"/>
        <end position="379"/>
    </location>
</feature>
<reference evidence="2" key="1">
    <citation type="submission" date="2023-10" db="EMBL/GenBank/DDBJ databases">
        <authorList>
            <person name="Chen Y."/>
            <person name="Shah S."/>
            <person name="Dougan E. K."/>
            <person name="Thang M."/>
            <person name="Chan C."/>
        </authorList>
    </citation>
    <scope>NUCLEOTIDE SEQUENCE [LARGE SCALE GENOMIC DNA]</scope>
</reference>
<keyword evidence="3" id="KW-1185">Reference proteome</keyword>
<gene>
    <name evidence="2" type="ORF">PCOR1329_LOCUS62388</name>
</gene>
<name>A0ABN9VZT0_9DINO</name>
<organism evidence="2 3">
    <name type="scientific">Prorocentrum cordatum</name>
    <dbReference type="NCBI Taxonomy" id="2364126"/>
    <lineage>
        <taxon>Eukaryota</taxon>
        <taxon>Sar</taxon>
        <taxon>Alveolata</taxon>
        <taxon>Dinophyceae</taxon>
        <taxon>Prorocentrales</taxon>
        <taxon>Prorocentraceae</taxon>
        <taxon>Prorocentrum</taxon>
    </lineage>
</organism>
<evidence type="ECO:0000313" key="3">
    <source>
        <dbReference type="Proteomes" id="UP001189429"/>
    </source>
</evidence>
<evidence type="ECO:0000313" key="2">
    <source>
        <dbReference type="EMBL" id="CAK0878745.1"/>
    </source>
</evidence>
<sequence length="379" mass="41611">VLTVSEVGHDGVYALVDHVCLAQRVGALPWLGPAQVDLLDRFVEVFWLNETLSVICRELYTCFRSRSSFPPADRCKSSARRRAASPASSGDGSATPTRRRQTMSDRLLSPMVSYPSVASIGSMGNDTKGDGGHVQGNGQDLSPHQVAKRKMSVLLLFKAAICDLPCCLYFLRAAEWRNRGRNKAWCGLLGMLSSLVALHINWPSLLPPGLAALAVRSSQWDCSEASGMRWRENEKQQTTSARARRGRGSQNTQTLSWYCLSAACCFAWRLHPRCAEPHSYTAHRIEATLVRIQLGRAQHAARAAPTRCEGSFPQRPRGGARPAAEPAPVAPTRLPTAPGTRTRRFCSTPRPPGVSNPCLRSGRAPYRQILDETSEHVQT</sequence>
<feature type="non-terminal residue" evidence="2">
    <location>
        <position position="1"/>
    </location>
</feature>
<feature type="compositionally biased region" description="Basic and acidic residues" evidence="1">
    <location>
        <begin position="369"/>
        <end position="379"/>
    </location>
</feature>
<evidence type="ECO:0000256" key="1">
    <source>
        <dbReference type="SAM" id="MobiDB-lite"/>
    </source>
</evidence>
<comment type="caution">
    <text evidence="2">The sequence shown here is derived from an EMBL/GenBank/DDBJ whole genome shotgun (WGS) entry which is preliminary data.</text>
</comment>